<dbReference type="InterPro" id="IPR052923">
    <property type="entry name" value="UPF0718"/>
</dbReference>
<protein>
    <submittedName>
        <fullName evidence="8">Putative permease</fullName>
    </submittedName>
</protein>
<dbReference type="AlphaFoldDB" id="A0A5C5YBB9"/>
<feature type="transmembrane region" description="Helical" evidence="7">
    <location>
        <begin position="250"/>
        <end position="270"/>
    </location>
</feature>
<feature type="transmembrane region" description="Helical" evidence="7">
    <location>
        <begin position="61"/>
        <end position="80"/>
    </location>
</feature>
<evidence type="ECO:0000256" key="2">
    <source>
        <dbReference type="ARBA" id="ARBA00006386"/>
    </source>
</evidence>
<evidence type="ECO:0000256" key="1">
    <source>
        <dbReference type="ARBA" id="ARBA00004651"/>
    </source>
</evidence>
<sequence length="550" mass="60005">MNNPVLNAVFGGLLRMTEALMASAPTLLVGLAVAAILRFYLGANGTRRLFGGDSLRALPQSWAVGMLLPVCSIGVLPILIEMRRAKLKAGALSAFALAAPLFNPLSLLYGVTLSRPYVILMFAVGSLLVVTLVGMFWDRYSAAREREDDSQALASEKDPTDIGVRRLFAVIGYMCRQLVGPVGVWTLVAALGVGLLACFLPWGALQHSINRDDWWAPARMAGVAIPAYATPMLAMSQLGMMFQHANSPGAAFILLVIGAGVNLGTIGWLARHFGNRSVAVWFTCLMVIVVGIAYALNRPLIPPGVTPSDHTHAFDIYTNPIHFLDSNVGAFAREKLAEKFGPVEQICLAIFAAMGLAGAALRLLDRTKGDGTESVSAGSESVDTPPQSTMLGYDRIVSSQVVGGTMIIGLIVISVVMCYSFYPAPEECMEEIRLIRAEAMSAALSGDTEHAKFWVPHWDQWSRRAEVGAFLRRGTITPYQRMQGFLLRKKLDLFEHELEHEHDDPFEIRGFVDDVMATDTRWRTAYREPYGSSDEEVVVNNVVIPSDQDL</sequence>
<comment type="similarity">
    <text evidence="2">Belongs to the UPF0718 family.</text>
</comment>
<dbReference type="PANTHER" id="PTHR34184">
    <property type="entry name" value="UPF0718 PROTEIN YCGR"/>
    <property type="match status" value="1"/>
</dbReference>
<feature type="transmembrane region" description="Helical" evidence="7">
    <location>
        <begin position="343"/>
        <end position="364"/>
    </location>
</feature>
<keyword evidence="3" id="KW-1003">Cell membrane</keyword>
<dbReference type="InterPro" id="IPR005524">
    <property type="entry name" value="DUF318"/>
</dbReference>
<keyword evidence="6 7" id="KW-0472">Membrane</keyword>
<accession>A0A5C5YBB9</accession>
<dbReference type="RefSeq" id="WP_146439392.1">
    <property type="nucleotide sequence ID" value="NZ_SJPL01000001.1"/>
</dbReference>
<dbReference type="OrthoDB" id="9777774at2"/>
<evidence type="ECO:0000313" key="8">
    <source>
        <dbReference type="EMBL" id="TWT70572.1"/>
    </source>
</evidence>
<evidence type="ECO:0000256" key="3">
    <source>
        <dbReference type="ARBA" id="ARBA00022475"/>
    </source>
</evidence>
<name>A0A5C5YBB9_9PLAN</name>
<feature type="transmembrane region" description="Helical" evidence="7">
    <location>
        <begin position="92"/>
        <end position="111"/>
    </location>
</feature>
<keyword evidence="5 7" id="KW-1133">Transmembrane helix</keyword>
<dbReference type="Pfam" id="PF03773">
    <property type="entry name" value="ArsP_1"/>
    <property type="match status" value="1"/>
</dbReference>
<comment type="subcellular location">
    <subcellularLocation>
        <location evidence="1">Cell membrane</location>
        <topology evidence="1">Multi-pass membrane protein</topology>
    </subcellularLocation>
</comment>
<feature type="transmembrane region" description="Helical" evidence="7">
    <location>
        <begin position="20"/>
        <end position="41"/>
    </location>
</feature>
<dbReference type="Proteomes" id="UP000317238">
    <property type="component" value="Unassembled WGS sequence"/>
</dbReference>
<evidence type="ECO:0000256" key="4">
    <source>
        <dbReference type="ARBA" id="ARBA00022692"/>
    </source>
</evidence>
<dbReference type="EMBL" id="SJPL01000001">
    <property type="protein sequence ID" value="TWT70572.1"/>
    <property type="molecule type" value="Genomic_DNA"/>
</dbReference>
<keyword evidence="4 7" id="KW-0812">Transmembrane</keyword>
<feature type="transmembrane region" description="Helical" evidence="7">
    <location>
        <begin position="401"/>
        <end position="422"/>
    </location>
</feature>
<evidence type="ECO:0000256" key="6">
    <source>
        <dbReference type="ARBA" id="ARBA00023136"/>
    </source>
</evidence>
<dbReference type="GO" id="GO:0005886">
    <property type="term" value="C:plasma membrane"/>
    <property type="evidence" value="ECO:0007669"/>
    <property type="project" value="UniProtKB-SubCell"/>
</dbReference>
<feature type="transmembrane region" description="Helical" evidence="7">
    <location>
        <begin position="117"/>
        <end position="137"/>
    </location>
</feature>
<dbReference type="PANTHER" id="PTHR34184:SF4">
    <property type="entry name" value="UPF0718 PROTEIN YCGR"/>
    <property type="match status" value="1"/>
</dbReference>
<organism evidence="8 9">
    <name type="scientific">Crateriforma conspicua</name>
    <dbReference type="NCBI Taxonomy" id="2527996"/>
    <lineage>
        <taxon>Bacteria</taxon>
        <taxon>Pseudomonadati</taxon>
        <taxon>Planctomycetota</taxon>
        <taxon>Planctomycetia</taxon>
        <taxon>Planctomycetales</taxon>
        <taxon>Planctomycetaceae</taxon>
        <taxon>Crateriforma</taxon>
    </lineage>
</organism>
<evidence type="ECO:0000256" key="5">
    <source>
        <dbReference type="ARBA" id="ARBA00022989"/>
    </source>
</evidence>
<comment type="caution">
    <text evidence="8">The sequence shown here is derived from an EMBL/GenBank/DDBJ whole genome shotgun (WGS) entry which is preliminary data.</text>
</comment>
<evidence type="ECO:0000256" key="7">
    <source>
        <dbReference type="SAM" id="Phobius"/>
    </source>
</evidence>
<proteinExistence type="inferred from homology"/>
<reference evidence="8 9" key="1">
    <citation type="submission" date="2019-02" db="EMBL/GenBank/DDBJ databases">
        <title>Deep-cultivation of Planctomycetes and their phenomic and genomic characterization uncovers novel biology.</title>
        <authorList>
            <person name="Wiegand S."/>
            <person name="Jogler M."/>
            <person name="Boedeker C."/>
            <person name="Pinto D."/>
            <person name="Vollmers J."/>
            <person name="Rivas-Marin E."/>
            <person name="Kohn T."/>
            <person name="Peeters S.H."/>
            <person name="Heuer A."/>
            <person name="Rast P."/>
            <person name="Oberbeckmann S."/>
            <person name="Bunk B."/>
            <person name="Jeske O."/>
            <person name="Meyerdierks A."/>
            <person name="Storesund J.E."/>
            <person name="Kallscheuer N."/>
            <person name="Luecker S."/>
            <person name="Lage O.M."/>
            <person name="Pohl T."/>
            <person name="Merkel B.J."/>
            <person name="Hornburger P."/>
            <person name="Mueller R.-W."/>
            <person name="Bruemmer F."/>
            <person name="Labrenz M."/>
            <person name="Spormann A.M."/>
            <person name="Op Den Camp H."/>
            <person name="Overmann J."/>
            <person name="Amann R."/>
            <person name="Jetten M.S.M."/>
            <person name="Mascher T."/>
            <person name="Medema M.H."/>
            <person name="Devos D.P."/>
            <person name="Kaster A.-K."/>
            <person name="Ovreas L."/>
            <person name="Rohde M."/>
            <person name="Galperin M.Y."/>
            <person name="Jogler C."/>
        </authorList>
    </citation>
    <scope>NUCLEOTIDE SEQUENCE [LARGE SCALE GENOMIC DNA]</scope>
    <source>
        <strain evidence="8 9">Pan14r</strain>
    </source>
</reference>
<evidence type="ECO:0000313" key="9">
    <source>
        <dbReference type="Proteomes" id="UP000317238"/>
    </source>
</evidence>
<keyword evidence="9" id="KW-1185">Reference proteome</keyword>
<feature type="transmembrane region" description="Helical" evidence="7">
    <location>
        <begin position="277"/>
        <end position="296"/>
    </location>
</feature>
<gene>
    <name evidence="8" type="ORF">Pan14r_28790</name>
</gene>
<feature type="transmembrane region" description="Helical" evidence="7">
    <location>
        <begin position="182"/>
        <end position="205"/>
    </location>
</feature>